<dbReference type="EMBL" id="JACXTF010000001">
    <property type="protein sequence ID" value="MBD3719938.1"/>
    <property type="molecule type" value="Genomic_DNA"/>
</dbReference>
<dbReference type="Pfam" id="PF25181">
    <property type="entry name" value="Phage_Bbp19"/>
    <property type="match status" value="1"/>
</dbReference>
<evidence type="ECO:0000313" key="4">
    <source>
        <dbReference type="EMBL" id="MBD3704845.1"/>
    </source>
</evidence>
<protein>
    <submittedName>
        <fullName evidence="2">GTP-binding protein</fullName>
    </submittedName>
</protein>
<evidence type="ECO:0000313" key="10">
    <source>
        <dbReference type="EMBL" id="MBD3743746.1"/>
    </source>
</evidence>
<dbReference type="InterPro" id="IPR057447">
    <property type="entry name" value="Bbp19-like_phage"/>
</dbReference>
<dbReference type="EMBL" id="JACXSW010000013">
    <property type="protein sequence ID" value="MBD3716420.1"/>
    <property type="molecule type" value="Genomic_DNA"/>
</dbReference>
<dbReference type="EMBL" id="JACXSV010000009">
    <property type="protein sequence ID" value="MBD3722782.1"/>
    <property type="molecule type" value="Genomic_DNA"/>
</dbReference>
<evidence type="ECO:0000313" key="5">
    <source>
        <dbReference type="EMBL" id="MBD3709290.1"/>
    </source>
</evidence>
<dbReference type="Proteomes" id="UP000622731">
    <property type="component" value="Unassembled WGS sequence"/>
</dbReference>
<name>A0A927DDG8_KLEPN</name>
<evidence type="ECO:0000313" key="2">
    <source>
        <dbReference type="EMBL" id="MBD3701401.1"/>
    </source>
</evidence>
<dbReference type="Proteomes" id="UP000652007">
    <property type="component" value="Unassembled WGS sequence"/>
</dbReference>
<accession>A0A927DDG8</accession>
<dbReference type="Proteomes" id="UP000655796">
    <property type="component" value="Unassembled WGS sequence"/>
</dbReference>
<evidence type="ECO:0000259" key="1">
    <source>
        <dbReference type="Pfam" id="PF25181"/>
    </source>
</evidence>
<sequence length="117" mass="13441">MRRRQRYRDNDEPYKSLWLTLNRARAFQSVFGTPGNMTPEQKVVIRLLAKLCHVNSSSVAISPTTQQTDPYAVFVSEGRREVFLHINHYLGLSQADIAAMIAEEMNELNEEENNESV</sequence>
<evidence type="ECO:0000313" key="11">
    <source>
        <dbReference type="Proteomes" id="UP000631473"/>
    </source>
</evidence>
<comment type="caution">
    <text evidence="2">The sequence shown here is derived from an EMBL/GenBank/DDBJ whole genome shotgun (WGS) entry which is preliminary data.</text>
</comment>
<evidence type="ECO:0000313" key="7">
    <source>
        <dbReference type="EMBL" id="MBD3719938.1"/>
    </source>
</evidence>
<dbReference type="AlphaFoldDB" id="A0A927DDG8"/>
<dbReference type="Proteomes" id="UP000623974">
    <property type="component" value="Unassembled WGS sequence"/>
</dbReference>
<feature type="domain" description="Bbp19-like phage" evidence="1">
    <location>
        <begin position="30"/>
        <end position="101"/>
    </location>
</feature>
<proteinExistence type="predicted"/>
<organism evidence="2 11">
    <name type="scientific">Klebsiella pneumoniae</name>
    <dbReference type="NCBI Taxonomy" id="573"/>
    <lineage>
        <taxon>Bacteria</taxon>
        <taxon>Pseudomonadati</taxon>
        <taxon>Pseudomonadota</taxon>
        <taxon>Gammaproteobacteria</taxon>
        <taxon>Enterobacterales</taxon>
        <taxon>Enterobacteriaceae</taxon>
        <taxon>Klebsiella/Raoultella group</taxon>
        <taxon>Klebsiella</taxon>
        <taxon>Klebsiella pneumoniae complex</taxon>
    </lineage>
</organism>
<dbReference type="Proteomes" id="UP000598328">
    <property type="component" value="Unassembled WGS sequence"/>
</dbReference>
<evidence type="ECO:0000313" key="6">
    <source>
        <dbReference type="EMBL" id="MBD3716420.1"/>
    </source>
</evidence>
<dbReference type="EMBL" id="JACXTI010000002">
    <property type="protein sequence ID" value="MBD3701401.1"/>
    <property type="molecule type" value="Genomic_DNA"/>
</dbReference>
<dbReference type="EMBL" id="JACXTJ010000001">
    <property type="protein sequence ID" value="MBD3720993.1"/>
    <property type="molecule type" value="Genomic_DNA"/>
</dbReference>
<gene>
    <name evidence="9" type="ORF">IE978_21140</name>
    <name evidence="6" type="ORF">IE979_25080</name>
    <name evidence="10" type="ORF">IE980_09045</name>
    <name evidence="3" type="ORF">IE986_08395</name>
    <name evidence="7" type="ORF">IE988_13315</name>
    <name evidence="4" type="ORF">IE990_25630</name>
    <name evidence="2" type="ORF">IE991_25435</name>
    <name evidence="8" type="ORF">IE992_08355</name>
    <name evidence="5" type="ORF">IE996_11480</name>
</gene>
<dbReference type="Proteomes" id="UP000616340">
    <property type="component" value="Unassembled WGS sequence"/>
</dbReference>
<evidence type="ECO:0000313" key="8">
    <source>
        <dbReference type="EMBL" id="MBD3720993.1"/>
    </source>
</evidence>
<dbReference type="Proteomes" id="UP000639195">
    <property type="component" value="Unassembled WGS sequence"/>
</dbReference>
<dbReference type="Proteomes" id="UP000631473">
    <property type="component" value="Unassembled WGS sequence"/>
</dbReference>
<dbReference type="EMBL" id="JACXTD010000001">
    <property type="protein sequence ID" value="MBD3702016.1"/>
    <property type="molecule type" value="Genomic_DNA"/>
</dbReference>
<dbReference type="Proteomes" id="UP000609027">
    <property type="component" value="Unassembled WGS sequence"/>
</dbReference>
<reference evidence="2" key="1">
    <citation type="submission" date="2020-07" db="EMBL/GenBank/DDBJ databases">
        <title>Clinical and genomic characterization of carbapenemase-producing Enterobacterales causing secondary infections during the COVID-19 crisis at a New York City hospital.</title>
        <authorList>
            <person name="Gomez-Simmonds A."/>
            <person name="Annavajhala M.K."/>
            <person name="Uhlemann A.-C."/>
        </authorList>
    </citation>
    <scope>NUCLEOTIDE SEQUENCE</scope>
    <source>
        <strain evidence="9">KP1826</strain>
        <strain evidence="6">KP1827</strain>
        <strain evidence="10">KP1828</strain>
        <strain evidence="3">NK1590</strain>
        <strain evidence="7">NK1594</strain>
        <strain evidence="4">NK1596</strain>
        <strain evidence="2">NK1597</strain>
        <strain evidence="8">NK1607</strain>
        <strain evidence="5">NK1677</strain>
    </source>
</reference>
<evidence type="ECO:0000313" key="9">
    <source>
        <dbReference type="EMBL" id="MBD3722782.1"/>
    </source>
</evidence>
<dbReference type="EMBL" id="JACXTN010000001">
    <property type="protein sequence ID" value="MBD3709290.1"/>
    <property type="molecule type" value="Genomic_DNA"/>
</dbReference>
<evidence type="ECO:0000313" key="3">
    <source>
        <dbReference type="EMBL" id="MBD3702016.1"/>
    </source>
</evidence>
<dbReference type="EMBL" id="JACXTH010000002">
    <property type="protein sequence ID" value="MBD3704845.1"/>
    <property type="molecule type" value="Genomic_DNA"/>
</dbReference>
<dbReference type="EMBL" id="JACXSX010000001">
    <property type="protein sequence ID" value="MBD3743746.1"/>
    <property type="molecule type" value="Genomic_DNA"/>
</dbReference>